<feature type="compositionally biased region" description="Acidic residues" evidence="1">
    <location>
        <begin position="187"/>
        <end position="196"/>
    </location>
</feature>
<keyword evidence="4" id="KW-1185">Reference proteome</keyword>
<evidence type="ECO:0000313" key="4">
    <source>
        <dbReference type="Proteomes" id="UP001249851"/>
    </source>
</evidence>
<evidence type="ECO:0000256" key="1">
    <source>
        <dbReference type="SAM" id="MobiDB-lite"/>
    </source>
</evidence>
<feature type="signal peptide" evidence="2">
    <location>
        <begin position="1"/>
        <end position="18"/>
    </location>
</feature>
<gene>
    <name evidence="3" type="ORF">P5673_014837</name>
</gene>
<name>A0AAD9QIQ8_ACRCE</name>
<feature type="compositionally biased region" description="Basic and acidic residues" evidence="1">
    <location>
        <begin position="206"/>
        <end position="225"/>
    </location>
</feature>
<dbReference type="EMBL" id="JARQWQ010000030">
    <property type="protein sequence ID" value="KAK2562091.1"/>
    <property type="molecule type" value="Genomic_DNA"/>
</dbReference>
<accession>A0AAD9QIQ8</accession>
<dbReference type="AlphaFoldDB" id="A0AAD9QIQ8"/>
<feature type="chain" id="PRO_5042215299" evidence="2">
    <location>
        <begin position="19"/>
        <end position="291"/>
    </location>
</feature>
<dbReference type="Proteomes" id="UP001249851">
    <property type="component" value="Unassembled WGS sequence"/>
</dbReference>
<proteinExistence type="predicted"/>
<feature type="region of interest" description="Disordered" evidence="1">
    <location>
        <begin position="49"/>
        <end position="71"/>
    </location>
</feature>
<reference evidence="3" key="2">
    <citation type="journal article" date="2023" name="Science">
        <title>Genomic signatures of disease resistance in endangered staghorn corals.</title>
        <authorList>
            <person name="Vollmer S.V."/>
            <person name="Selwyn J.D."/>
            <person name="Despard B.A."/>
            <person name="Roesel C.L."/>
        </authorList>
    </citation>
    <scope>NUCLEOTIDE SEQUENCE</scope>
    <source>
        <strain evidence="3">K2</strain>
    </source>
</reference>
<feature type="region of interest" description="Disordered" evidence="1">
    <location>
        <begin position="187"/>
        <end position="228"/>
    </location>
</feature>
<reference evidence="3" key="1">
    <citation type="journal article" date="2023" name="G3 (Bethesda)">
        <title>Whole genome assembly and annotation of the endangered Caribbean coral Acropora cervicornis.</title>
        <authorList>
            <person name="Selwyn J.D."/>
            <person name="Vollmer S.V."/>
        </authorList>
    </citation>
    <scope>NUCLEOTIDE SEQUENCE</scope>
    <source>
        <strain evidence="3">K2</strain>
    </source>
</reference>
<organism evidence="3 4">
    <name type="scientific">Acropora cervicornis</name>
    <name type="common">Staghorn coral</name>
    <dbReference type="NCBI Taxonomy" id="6130"/>
    <lineage>
        <taxon>Eukaryota</taxon>
        <taxon>Metazoa</taxon>
        <taxon>Cnidaria</taxon>
        <taxon>Anthozoa</taxon>
        <taxon>Hexacorallia</taxon>
        <taxon>Scleractinia</taxon>
        <taxon>Astrocoeniina</taxon>
        <taxon>Acroporidae</taxon>
        <taxon>Acropora</taxon>
    </lineage>
</organism>
<feature type="region of interest" description="Disordered" evidence="1">
    <location>
        <begin position="131"/>
        <end position="150"/>
    </location>
</feature>
<comment type="caution">
    <text evidence="3">The sequence shown here is derived from an EMBL/GenBank/DDBJ whole genome shotgun (WGS) entry which is preliminary data.</text>
</comment>
<feature type="compositionally biased region" description="Basic and acidic residues" evidence="1">
    <location>
        <begin position="49"/>
        <end position="60"/>
    </location>
</feature>
<evidence type="ECO:0000313" key="3">
    <source>
        <dbReference type="EMBL" id="KAK2562091.1"/>
    </source>
</evidence>
<protein>
    <submittedName>
        <fullName evidence="3">Uncharacterized protein</fullName>
    </submittedName>
</protein>
<keyword evidence="2" id="KW-0732">Signal</keyword>
<sequence>MVLSYLLACAMFFWPVVKHRGMHKRVKKTLAPFFMPFVIQWQHSRTKRQRDTELKVADREGDSDEEFSKNFAPNAVNHHDSLLGEDGSSLDSSSAGPPPEVKFLDGIISSAVAQGLNSIITRKEEENGSIYDTQSDIPHHKTLESRSPSVDSSAVFMGGLQFPSVSQTTDTFEFQEGEFMEGLEFPDIEQDSDSDPEPFHSINKSQLDKKPKEVATSHDKGKISKENAFNPELNITENVTYSLGNSDVSEDYEMLEQSDAEGMTVLDKSDILDSTAGLGSVTNYVGKWLGY</sequence>
<evidence type="ECO:0000256" key="2">
    <source>
        <dbReference type="SAM" id="SignalP"/>
    </source>
</evidence>